<reference evidence="3" key="1">
    <citation type="journal article" date="2019" name="Sci. Rep.">
        <title>Draft genome of Tanacetum cinerariifolium, the natural source of mosquito coil.</title>
        <authorList>
            <person name="Yamashiro T."/>
            <person name="Shiraishi A."/>
            <person name="Satake H."/>
            <person name="Nakayama K."/>
        </authorList>
    </citation>
    <scope>NUCLEOTIDE SEQUENCE</scope>
</reference>
<feature type="compositionally biased region" description="Acidic residues" evidence="1">
    <location>
        <begin position="601"/>
        <end position="612"/>
    </location>
</feature>
<organism evidence="3">
    <name type="scientific">Tanacetum cinerariifolium</name>
    <name type="common">Dalmatian daisy</name>
    <name type="synonym">Chrysanthemum cinerariifolium</name>
    <dbReference type="NCBI Taxonomy" id="118510"/>
    <lineage>
        <taxon>Eukaryota</taxon>
        <taxon>Viridiplantae</taxon>
        <taxon>Streptophyta</taxon>
        <taxon>Embryophyta</taxon>
        <taxon>Tracheophyta</taxon>
        <taxon>Spermatophyta</taxon>
        <taxon>Magnoliopsida</taxon>
        <taxon>eudicotyledons</taxon>
        <taxon>Gunneridae</taxon>
        <taxon>Pentapetalae</taxon>
        <taxon>asterids</taxon>
        <taxon>campanulids</taxon>
        <taxon>Asterales</taxon>
        <taxon>Asteraceae</taxon>
        <taxon>Asteroideae</taxon>
        <taxon>Anthemideae</taxon>
        <taxon>Anthemidinae</taxon>
        <taxon>Tanacetum</taxon>
    </lineage>
</organism>
<sequence length="994" mass="115136">MTKPSWIDAMQEEIHKFERLQVLKNKARLVVQGFRQEEAIDFEESFAPIARIEAIRIFVANTVHKNMTIFQMDVKTAFLNGKHKEEVYVSQPEGFVDHDNPPHVYKLKMALYGLKQAPRAWYDILSSFLISQHFSKGALDPTLFTRKARNDLLLDTGMSLTAYADADHAGYQDTRRSTSGSAQFLGDKLLTDYGFQFNKIPLYCDNKSAIALYCNNVQHSRAKHIDVRYHFIKEQVENGILELYVVRTEYQLADIFTKPLPRERFNFLIENLDDLLTLIKELGYSGKCDMLSTIQTDQVHQPWWTFAAKNVDYVAFLWEGYMYQADNREISSARKEHMPYLRFTKVIVDHFIFKDNTISMRNRINIHTIRDDTLLGTLKFISKLEDYQIYGAVILDGMINDDIKLSKVYKTYLDYATGKVPPKKARKFKKPASPKLKTVLSSPKEPTQKGKRVKRAAKKATTSPTTGVVIRDTPEMKKALKKSRRETHKLQASGSNERVNFESEVLDESTDKPKDTSEGTEENDDDNEEDDSDNDDGDNDDGGNDDEGNDDECNYDEGSNEDSDQTDSDDDENLSFTLKDYEEEEQYKEFKLTPERKKYDDDNDDKMYEEEHDDVTKELYRDLNITHRLRDIDLTNAQQGGEDQKNASHELGFVQEEDAHVTLTTIHDKTEGPLQSSSISSDFTKELELEAANIEMHQDKGNDSAHIDDQPNNETAPKHDCTIAKECYKEKQPPWTFDELMGTSIDFSAFVMNRLKIDNLTQEILVGPAFNLHKGTCKSFTELEYHFEECYKAINVLPVDYFINKDLEYLKGGSSCSKYMTSTTSANAAKYDNIEGIEDMVPTLWSPMKKSSHDVYSKRRIITVTSVKVMRWYDYGYLEEIVVRRDDNVLYKFKEGNFPRLNLCDIEDMILLLVQKKLSNLDVNDRHVLHDIASNLEMDYLPIRYWSNIEMKRSRIMVKAIDKLLFERRLMRNLEKFIGGRDYENDLRLLERII</sequence>
<feature type="compositionally biased region" description="Basic residues" evidence="1">
    <location>
        <begin position="423"/>
        <end position="432"/>
    </location>
</feature>
<protein>
    <submittedName>
        <fullName evidence="3">Retrovirus-related Pol polyprotein from transposon TNT 1-94</fullName>
    </submittedName>
</protein>
<dbReference type="PANTHER" id="PTHR11439:SF483">
    <property type="entry name" value="PEPTIDE SYNTHASE GLIP-LIKE, PUTATIVE (AFU_ORTHOLOGUE AFUA_3G12920)-RELATED"/>
    <property type="match status" value="1"/>
</dbReference>
<dbReference type="Pfam" id="PF07727">
    <property type="entry name" value="RVT_2"/>
    <property type="match status" value="1"/>
</dbReference>
<dbReference type="AlphaFoldDB" id="A0A6L2KHF4"/>
<comment type="caution">
    <text evidence="3">The sequence shown here is derived from an EMBL/GenBank/DDBJ whole genome shotgun (WGS) entry which is preliminary data.</text>
</comment>
<dbReference type="EMBL" id="BKCJ010002492">
    <property type="protein sequence ID" value="GEU48928.1"/>
    <property type="molecule type" value="Genomic_DNA"/>
</dbReference>
<feature type="region of interest" description="Disordered" evidence="1">
    <location>
        <begin position="423"/>
        <end position="612"/>
    </location>
</feature>
<dbReference type="PANTHER" id="PTHR11439">
    <property type="entry name" value="GAG-POL-RELATED RETROTRANSPOSON"/>
    <property type="match status" value="1"/>
</dbReference>
<gene>
    <name evidence="3" type="ORF">Tci_020906</name>
</gene>
<feature type="domain" description="Reverse transcriptase Ty1/copia-type" evidence="2">
    <location>
        <begin position="15"/>
        <end position="153"/>
    </location>
</feature>
<name>A0A6L2KHF4_TANCI</name>
<accession>A0A6L2KHF4</accession>
<evidence type="ECO:0000256" key="1">
    <source>
        <dbReference type="SAM" id="MobiDB-lite"/>
    </source>
</evidence>
<dbReference type="InterPro" id="IPR013103">
    <property type="entry name" value="RVT_2"/>
</dbReference>
<feature type="compositionally biased region" description="Basic and acidic residues" evidence="1">
    <location>
        <begin position="587"/>
        <end position="600"/>
    </location>
</feature>
<feature type="compositionally biased region" description="Acidic residues" evidence="1">
    <location>
        <begin position="518"/>
        <end position="573"/>
    </location>
</feature>
<dbReference type="CDD" id="cd09272">
    <property type="entry name" value="RNase_HI_RT_Ty1"/>
    <property type="match status" value="1"/>
</dbReference>
<proteinExistence type="predicted"/>
<evidence type="ECO:0000259" key="2">
    <source>
        <dbReference type="Pfam" id="PF07727"/>
    </source>
</evidence>
<evidence type="ECO:0000313" key="3">
    <source>
        <dbReference type="EMBL" id="GEU48928.1"/>
    </source>
</evidence>
<feature type="compositionally biased region" description="Basic residues" evidence="1">
    <location>
        <begin position="449"/>
        <end position="458"/>
    </location>
</feature>